<dbReference type="OrthoDB" id="3202382at2759"/>
<protein>
    <recommendedName>
        <fullName evidence="2">F-box domain-containing protein</fullName>
    </recommendedName>
</protein>
<dbReference type="AlphaFoldDB" id="A0A8H6Y7B6"/>
<dbReference type="Gene3D" id="1.20.1280.50">
    <property type="match status" value="1"/>
</dbReference>
<sequence length="456" mass="49599">MSSPTTLFLADLAPDIIFSVFALCDICSVVAAGQTCRSMHDLAFDRSVWRNLLRNLQRRSILDCTLAVNLETLSTDQMIAIVRQLITGPQTWSPPEPDGAAVADVSREITLHLPARTGPQHSQKKAKLLPSGLYVLVDNSGTVECWNVANNKLVWRHISAEGLEFAAEEDIELAIVVIILVFSRTGANFRSCVEIVSLDLQTGNHTCLLTVRAVDYNLNKPFAAPVICGTLAAVCINSGANAWMIINWKAQSYFIVQSPSPTLHVALVPRHIILMDHSVDRKTQVHLISNDTLRAYWAPTIDVAGSGKLSSVFAEDIPKLSTFQETSHQHSTGRLHIYIYPSPLREDSASVRMPETERAVPAATPFCFALGRVRVLTGGHHDAFSFPLSSPFLFSSAFPKPTSVCSFSLAHSASRAPPLALASAPVTRSTEREGRRTPCSSVGALPSITTLDAHSV</sequence>
<organism evidence="3 4">
    <name type="scientific">Mycena sanguinolenta</name>
    <dbReference type="NCBI Taxonomy" id="230812"/>
    <lineage>
        <taxon>Eukaryota</taxon>
        <taxon>Fungi</taxon>
        <taxon>Dikarya</taxon>
        <taxon>Basidiomycota</taxon>
        <taxon>Agaricomycotina</taxon>
        <taxon>Agaricomycetes</taxon>
        <taxon>Agaricomycetidae</taxon>
        <taxon>Agaricales</taxon>
        <taxon>Marasmiineae</taxon>
        <taxon>Mycenaceae</taxon>
        <taxon>Mycena</taxon>
    </lineage>
</organism>
<evidence type="ECO:0000259" key="2">
    <source>
        <dbReference type="Pfam" id="PF12937"/>
    </source>
</evidence>
<feature type="region of interest" description="Disordered" evidence="1">
    <location>
        <begin position="423"/>
        <end position="443"/>
    </location>
</feature>
<keyword evidence="4" id="KW-1185">Reference proteome</keyword>
<dbReference type="Pfam" id="PF12937">
    <property type="entry name" value="F-box-like"/>
    <property type="match status" value="1"/>
</dbReference>
<dbReference type="EMBL" id="JACAZH010000012">
    <property type="protein sequence ID" value="KAF7353521.1"/>
    <property type="molecule type" value="Genomic_DNA"/>
</dbReference>
<dbReference type="Proteomes" id="UP000623467">
    <property type="component" value="Unassembled WGS sequence"/>
</dbReference>
<proteinExistence type="predicted"/>
<dbReference type="SUPFAM" id="SSF81383">
    <property type="entry name" value="F-box domain"/>
    <property type="match status" value="1"/>
</dbReference>
<accession>A0A8H6Y7B6</accession>
<dbReference type="InterPro" id="IPR001810">
    <property type="entry name" value="F-box_dom"/>
</dbReference>
<evidence type="ECO:0000313" key="4">
    <source>
        <dbReference type="Proteomes" id="UP000623467"/>
    </source>
</evidence>
<comment type="caution">
    <text evidence="3">The sequence shown here is derived from an EMBL/GenBank/DDBJ whole genome shotgun (WGS) entry which is preliminary data.</text>
</comment>
<name>A0A8H6Y7B6_9AGAR</name>
<evidence type="ECO:0000256" key="1">
    <source>
        <dbReference type="SAM" id="MobiDB-lite"/>
    </source>
</evidence>
<reference evidence="3" key="1">
    <citation type="submission" date="2020-05" db="EMBL/GenBank/DDBJ databases">
        <title>Mycena genomes resolve the evolution of fungal bioluminescence.</title>
        <authorList>
            <person name="Tsai I.J."/>
        </authorList>
    </citation>
    <scope>NUCLEOTIDE SEQUENCE</scope>
    <source>
        <strain evidence="3">160909Yilan</strain>
    </source>
</reference>
<evidence type="ECO:0000313" key="3">
    <source>
        <dbReference type="EMBL" id="KAF7353521.1"/>
    </source>
</evidence>
<feature type="domain" description="F-box" evidence="2">
    <location>
        <begin position="14"/>
        <end position="53"/>
    </location>
</feature>
<gene>
    <name evidence="3" type="ORF">MSAN_01541800</name>
</gene>
<dbReference type="InterPro" id="IPR036047">
    <property type="entry name" value="F-box-like_dom_sf"/>
</dbReference>